<dbReference type="Pfam" id="PF11132">
    <property type="entry name" value="SplA"/>
    <property type="match status" value="1"/>
</dbReference>
<proteinExistence type="predicted"/>
<gene>
    <name evidence="1" type="ORF">bcere0026_53760</name>
</gene>
<dbReference type="HOGENOM" id="CLU_189278_0_0_9"/>
<protein>
    <recommendedName>
        <fullName evidence="2">Transcriptional regulator SplA</fullName>
    </recommendedName>
</protein>
<name>C2Y329_BACMY</name>
<dbReference type="InterPro" id="IPR022608">
    <property type="entry name" value="Tscrpt_reg_SplA"/>
</dbReference>
<dbReference type="Proteomes" id="UP000001753">
    <property type="component" value="Chromosome"/>
</dbReference>
<evidence type="ECO:0008006" key="2">
    <source>
        <dbReference type="Google" id="ProtNLM"/>
    </source>
</evidence>
<comment type="caution">
    <text evidence="1">The sequence shown here is derived from an EMBL/GenBank/DDBJ whole genome shotgun (WGS) entry which is preliminary data.</text>
</comment>
<dbReference type="AlphaFoldDB" id="C2Y329"/>
<dbReference type="EMBL" id="ACMP01000160">
    <property type="protein sequence ID" value="EEL67673.1"/>
    <property type="molecule type" value="Genomic_DNA"/>
</dbReference>
<accession>C2Y329</accession>
<organism evidence="1">
    <name type="scientific">Bacillus mycoides</name>
    <dbReference type="NCBI Taxonomy" id="1405"/>
    <lineage>
        <taxon>Bacteria</taxon>
        <taxon>Bacillati</taxon>
        <taxon>Bacillota</taxon>
        <taxon>Bacilli</taxon>
        <taxon>Bacillales</taxon>
        <taxon>Bacillaceae</taxon>
        <taxon>Bacillus</taxon>
        <taxon>Bacillus cereus group</taxon>
    </lineage>
</organism>
<sequence>MDSIKRKGDGMKLSNESKTYYAGDIIYVFYRNPHTQDVANIQAAAVVNNHEKPNELALFLYENYYPLTNEMAVYSTEEEANQPYTYYYGDISEGMLE</sequence>
<reference evidence="1" key="1">
    <citation type="journal article" date="2012" name="Genome Res.">
        <title>Genomic characterization of the Bacillus cereus sensu lato species: Backdrop to the evolution of Bacillus anthracis.</title>
        <authorList>
            <person name="Zwick M.E."/>
            <person name="Joseph S.J."/>
            <person name="Didelot X."/>
            <person name="Chen P.E."/>
            <person name="Bishop-Lilly K.A."/>
            <person name="Stewart A.C."/>
            <person name="Willner K."/>
            <person name="Nolan N."/>
            <person name="Lentz S."/>
            <person name="Thomason M.K."/>
            <person name="Sozhamannan S."/>
            <person name="Mateczun A.J."/>
            <person name="Du L."/>
            <person name="Read T.D."/>
        </authorList>
    </citation>
    <scope>NUCLEOTIDE SEQUENCE [LARGE SCALE GENOMIC DNA]</scope>
    <source>
        <strain evidence="1">AH603</strain>
    </source>
</reference>
<evidence type="ECO:0000313" key="1">
    <source>
        <dbReference type="EMBL" id="EEL67673.1"/>
    </source>
</evidence>